<dbReference type="KEGG" id="vck:PG915_24515"/>
<organism evidence="1">
    <name type="scientific">Vibrio chaetopteri</name>
    <dbReference type="NCBI Taxonomy" id="3016528"/>
    <lineage>
        <taxon>Bacteria</taxon>
        <taxon>Pseudomonadati</taxon>
        <taxon>Pseudomonadota</taxon>
        <taxon>Gammaproteobacteria</taxon>
        <taxon>Vibrionales</taxon>
        <taxon>Vibrionaceae</taxon>
        <taxon>Vibrio</taxon>
    </lineage>
</organism>
<name>A0AAU8BR29_9VIBR</name>
<dbReference type="EMBL" id="CP115922">
    <property type="protein sequence ID" value="XCD19103.1"/>
    <property type="molecule type" value="Genomic_DNA"/>
</dbReference>
<proteinExistence type="predicted"/>
<evidence type="ECO:0000313" key="1">
    <source>
        <dbReference type="EMBL" id="XCD19103.1"/>
    </source>
</evidence>
<dbReference type="RefSeq" id="WP_353500230.1">
    <property type="nucleotide sequence ID" value="NZ_CP115922.1"/>
</dbReference>
<protein>
    <submittedName>
        <fullName evidence="1">Uncharacterized protein</fullName>
    </submittedName>
</protein>
<dbReference type="AlphaFoldDB" id="A0AAU8BR29"/>
<reference evidence="1" key="1">
    <citation type="submission" date="2023-01" db="EMBL/GenBank/DDBJ databases">
        <title>Vibrio sp. CB1-14 genome sequencing.</title>
        <authorList>
            <person name="Otstavnykh N."/>
            <person name="Isaeva M."/>
            <person name="Meleshko D."/>
        </authorList>
    </citation>
    <scope>NUCLEOTIDE SEQUENCE</scope>
    <source>
        <strain evidence="1">CB1-14</strain>
        <plasmid evidence="1">p1</plasmid>
    </source>
</reference>
<keyword evidence="1" id="KW-0614">Plasmid</keyword>
<sequence>MAKFIQKRKALQFEVNCQSEIMHRILLERGGVLVGALQRVATLREHSIGQKHLLNAIDTLFNPIFERFENDYLHLKRESDILVRQGRKALKRLNVKENELKFAVPESFCHILELTHPSMLSVADRVSAMDTLATRLENYWYCALIDDEQYDGIRRRLTGMILRICNEIYEQTNRLRSSTKSIRSTRYSVINQLTAFNQQAAYESDRLAEEAAIAEAVDTADSAVETDNTQHHLIDDTFSTEDMTEMLENVESTLESDVIVDDQELDANVELDEEQVN</sequence>
<accession>A0AAU8BR29</accession>
<geneLocation type="plasmid" evidence="1">
    <name>p1</name>
</geneLocation>
<gene>
    <name evidence="1" type="ORF">PG915_24515</name>
</gene>